<dbReference type="Pfam" id="PF20906">
    <property type="entry name" value="S-Me-THD_C"/>
    <property type="match status" value="1"/>
</dbReference>
<feature type="domain" description="S-Me-THD N-terminal" evidence="3">
    <location>
        <begin position="603"/>
        <end position="761"/>
    </location>
</feature>
<dbReference type="InterPro" id="IPR048350">
    <property type="entry name" value="S-Me-THD-like_C"/>
</dbReference>
<feature type="domain" description="Hydantoinase/oxoprolinase N-terminal" evidence="2">
    <location>
        <begin position="3"/>
        <end position="183"/>
    </location>
</feature>
<gene>
    <name evidence="5" type="ORF">EIP91_009903</name>
</gene>
<dbReference type="Pfam" id="PF01968">
    <property type="entry name" value="Hydantoinase_A"/>
    <property type="match status" value="1"/>
</dbReference>
<evidence type="ECO:0000259" key="1">
    <source>
        <dbReference type="Pfam" id="PF01968"/>
    </source>
</evidence>
<dbReference type="Gene3D" id="3.40.1610.10">
    <property type="entry name" value="CV3147-like domain"/>
    <property type="match status" value="1"/>
</dbReference>
<evidence type="ECO:0000313" key="6">
    <source>
        <dbReference type="Proteomes" id="UP000292702"/>
    </source>
</evidence>
<dbReference type="SUPFAM" id="SSF53067">
    <property type="entry name" value="Actin-like ATPase domain"/>
    <property type="match status" value="2"/>
</dbReference>
<dbReference type="AlphaFoldDB" id="A0A4V2MX49"/>
<evidence type="ECO:0000259" key="3">
    <source>
        <dbReference type="Pfam" id="PF06032"/>
    </source>
</evidence>
<evidence type="ECO:0008006" key="7">
    <source>
        <dbReference type="Google" id="ProtNLM"/>
    </source>
</evidence>
<dbReference type="PANTHER" id="PTHR11365:SF10">
    <property type="entry name" value="HYDANTOINASE_OXOPROLINASE"/>
    <property type="match status" value="1"/>
</dbReference>
<feature type="domain" description="Hydantoinase A/oxoprolinase" evidence="1">
    <location>
        <begin position="204"/>
        <end position="387"/>
    </location>
</feature>
<dbReference type="InterPro" id="IPR002821">
    <property type="entry name" value="Hydantoinase_A"/>
</dbReference>
<dbReference type="InterPro" id="IPR024071">
    <property type="entry name" value="S-Me-THD_C_sf"/>
</dbReference>
<dbReference type="Pfam" id="PF05378">
    <property type="entry name" value="Hydant_A_N"/>
    <property type="match status" value="1"/>
</dbReference>
<dbReference type="PANTHER" id="PTHR11365">
    <property type="entry name" value="5-OXOPROLINASE RELATED"/>
    <property type="match status" value="1"/>
</dbReference>
<dbReference type="InterPro" id="IPR027479">
    <property type="entry name" value="S-Me-THD_N_sf"/>
</dbReference>
<feature type="domain" description="S-Me-THD-like C-terminal" evidence="4">
    <location>
        <begin position="766"/>
        <end position="971"/>
    </location>
</feature>
<dbReference type="GO" id="GO:0016787">
    <property type="term" value="F:hydrolase activity"/>
    <property type="evidence" value="ECO:0007669"/>
    <property type="project" value="InterPro"/>
</dbReference>
<comment type="caution">
    <text evidence="5">The sequence shown here is derived from an EMBL/GenBank/DDBJ whole genome shotgun (WGS) entry which is preliminary data.</text>
</comment>
<keyword evidence="6" id="KW-1185">Reference proteome</keyword>
<dbReference type="Gene3D" id="2.40.390.10">
    <property type="entry name" value="CV3147-like"/>
    <property type="match status" value="1"/>
</dbReference>
<evidence type="ECO:0000259" key="4">
    <source>
        <dbReference type="Pfam" id="PF20906"/>
    </source>
</evidence>
<dbReference type="InterPro" id="IPR010318">
    <property type="entry name" value="S-Me-THD_N"/>
</dbReference>
<dbReference type="Proteomes" id="UP000292702">
    <property type="component" value="Unassembled WGS sequence"/>
</dbReference>
<name>A0A4V2MX49_9APHY</name>
<sequence>MYRIGVDVGGTNTDGVLVDLTQRLDPNRGIVAFFKAPTTPNVSEGITSAVRHVLEESKIPPSQIASLSIGTTAFINAVLEADSRRLQKVAVIRLCGPYTRQCPPFIDFPPRLKKLLEGYVAYLDGGLQIDGREIASLDEKHLVRECEVIRERGLKNVVICGVFSPLDTESKHEEAAKKIVQRELGLSINVVCSRDVGQMGLLERENASILNASILTFAQRTIYGFQQAMHELKLTCPLYLTQNDGTLTSASTAARLPIRTFASGPTNSMRGAAYLAGLDDVDSEREDRGTVVVDIGGTTTDVGVLLPSGFPRQAGAFIEVAGVRTNFSMADVQSIALGGGSRIGVTGEGDDQRVTVGPTSVGHTLPQNAKVFGGNDLTATDVVVAAGLAEIGDARLVASIPPKTVSKAQSVIRRTLERIIDKMKTSPDDIHVLLVGGGSIISSDTLKGVAKITCPPFYSVANAVGAAMAKVAGEVDTIEILQGRNIVEVVDSFKQRAIEYAVQAGADRDTVKIVEVSNLPVQYVTNQATRIIVKAAGDLRVADGADSISPPEADIDIQEGVNPEVARRFSELNFKVEEHVEVDYQAYKPNIKRDRSWSLSEIDLEWVAEGCGILGCGGGGSPYPPFLVARQMLREDKEIIVVDPEDVPAESIFVRCTFMGSPSVMNERLQGGGEITSSARALLKHLGLNDFAGTVSDEIGGGNGIQPMIVAAELGKVVLDADLMGRAYPNMYQTLPGAFNIPGGLTPCAISDGVGNTIIMPTASDRTSVEHILRAATTEMGSRSGVCMAPKTRKLCQDYGVTRTVSQAWRLGRAVAISRQVNNLKGIPASILKVQNGKCLFVGKIIEVQREVRKGFTWGSVSISPLGHDEEEDGAISQQETISTDPEDRLVIPFQNENLCVYLERPGKQKETVVTVPDLITVLDSQTGSALMTPEYKYGLRVTVIAMAGDPKWSQTPEGLACGGPAAFGLSDSFHGVAEYKTPRSVIEEYSASGSGH</sequence>
<organism evidence="5 6">
    <name type="scientific">Steccherinum ochraceum</name>
    <dbReference type="NCBI Taxonomy" id="92696"/>
    <lineage>
        <taxon>Eukaryota</taxon>
        <taxon>Fungi</taxon>
        <taxon>Dikarya</taxon>
        <taxon>Basidiomycota</taxon>
        <taxon>Agaricomycotina</taxon>
        <taxon>Agaricomycetes</taxon>
        <taxon>Polyporales</taxon>
        <taxon>Steccherinaceae</taxon>
        <taxon>Steccherinum</taxon>
    </lineage>
</organism>
<dbReference type="SUPFAM" id="SSF160991">
    <property type="entry name" value="CV3147-like"/>
    <property type="match status" value="1"/>
</dbReference>
<dbReference type="InterPro" id="IPR008040">
    <property type="entry name" value="Hydant_A_N"/>
</dbReference>
<proteinExistence type="predicted"/>
<dbReference type="EMBL" id="RWJN01000058">
    <property type="protein sequence ID" value="TCD68757.1"/>
    <property type="molecule type" value="Genomic_DNA"/>
</dbReference>
<reference evidence="5 6" key="1">
    <citation type="submission" date="2018-11" db="EMBL/GenBank/DDBJ databases">
        <title>Genome assembly of Steccherinum ochraceum LE-BIN_3174, the white-rot fungus of the Steccherinaceae family (The Residual Polyporoid clade, Polyporales, Basidiomycota).</title>
        <authorList>
            <person name="Fedorova T.V."/>
            <person name="Glazunova O.A."/>
            <person name="Landesman E.O."/>
            <person name="Moiseenko K.V."/>
            <person name="Psurtseva N.V."/>
            <person name="Savinova O.S."/>
            <person name="Shakhova N.V."/>
            <person name="Tyazhelova T.V."/>
            <person name="Vasina D.V."/>
        </authorList>
    </citation>
    <scope>NUCLEOTIDE SEQUENCE [LARGE SCALE GENOMIC DNA]</scope>
    <source>
        <strain evidence="5 6">LE-BIN_3174</strain>
    </source>
</reference>
<dbReference type="OrthoDB" id="5404895at2759"/>
<evidence type="ECO:0000259" key="2">
    <source>
        <dbReference type="Pfam" id="PF05378"/>
    </source>
</evidence>
<dbReference type="FunFam" id="3.40.1610.10:FF:000001">
    <property type="entry name" value="Hydantoinase, putative"/>
    <property type="match status" value="1"/>
</dbReference>
<protein>
    <recommendedName>
        <fullName evidence="7">Hydantoinase</fullName>
    </recommendedName>
</protein>
<dbReference type="Pfam" id="PF06032">
    <property type="entry name" value="S-Me-THD_N"/>
    <property type="match status" value="1"/>
</dbReference>
<evidence type="ECO:0000313" key="5">
    <source>
        <dbReference type="EMBL" id="TCD68757.1"/>
    </source>
</evidence>
<dbReference type="Gene3D" id="3.30.420.40">
    <property type="match status" value="1"/>
</dbReference>
<dbReference type="InterPro" id="IPR043129">
    <property type="entry name" value="ATPase_NBD"/>
</dbReference>
<dbReference type="STRING" id="92696.A0A4V2MX49"/>
<accession>A0A4V2MX49</accession>
<dbReference type="InterPro" id="IPR045079">
    <property type="entry name" value="Oxoprolinase-like"/>
</dbReference>